<evidence type="ECO:0000256" key="6">
    <source>
        <dbReference type="ARBA" id="ARBA00023014"/>
    </source>
</evidence>
<keyword evidence="3 7" id="KW-0479">Metal-binding</keyword>
<keyword evidence="7" id="KW-0472">Membrane</keyword>
<accession>A0ABP6YD57</accession>
<evidence type="ECO:0000256" key="2">
    <source>
        <dbReference type="ARBA" id="ARBA00022485"/>
    </source>
</evidence>
<feature type="compositionally biased region" description="Polar residues" evidence="8">
    <location>
        <begin position="203"/>
        <end position="219"/>
    </location>
</feature>
<feature type="binding site" evidence="7">
    <location>
        <position position="56"/>
    </location>
    <ligand>
        <name>[4Fe-4S] cluster</name>
        <dbReference type="ChEBI" id="CHEBI:49883"/>
        <label>1</label>
    </ligand>
</feature>
<feature type="binding site" evidence="7">
    <location>
        <position position="108"/>
    </location>
    <ligand>
        <name>[4Fe-4S] cluster</name>
        <dbReference type="ChEBI" id="CHEBI:49883"/>
        <label>1</label>
    </ligand>
</feature>
<keyword evidence="7" id="KW-0830">Ubiquinone</keyword>
<comment type="cofactor">
    <cofactor evidence="7">
        <name>[4Fe-4S] cluster</name>
        <dbReference type="ChEBI" id="CHEBI:49883"/>
    </cofactor>
    <text evidence="7">Binds 2 [4Fe-4S] clusters per subunit.</text>
</comment>
<feature type="binding site" evidence="7">
    <location>
        <position position="98"/>
    </location>
    <ligand>
        <name>[4Fe-4S] cluster</name>
        <dbReference type="ChEBI" id="CHEBI:49883"/>
        <label>2</label>
    </ligand>
</feature>
<keyword evidence="2 7" id="KW-0004">4Fe-4S</keyword>
<keyword evidence="4 7" id="KW-1278">Translocase</keyword>
<dbReference type="NCBIfam" id="NF004537">
    <property type="entry name" value="PRK05888.1-3"/>
    <property type="match status" value="1"/>
</dbReference>
<dbReference type="Proteomes" id="UP001500767">
    <property type="component" value="Unassembled WGS sequence"/>
</dbReference>
<evidence type="ECO:0000256" key="4">
    <source>
        <dbReference type="ARBA" id="ARBA00022967"/>
    </source>
</evidence>
<dbReference type="InterPro" id="IPR010226">
    <property type="entry name" value="NADH_quinone_OxRdtase_chainI"/>
</dbReference>
<keyword evidence="11" id="KW-1185">Reference proteome</keyword>
<dbReference type="EC" id="7.1.1.-" evidence="7"/>
<name>A0ABP6YD57_9ACTN</name>
<comment type="similarity">
    <text evidence="1 7">Belongs to the complex I 23 kDa subunit family.</text>
</comment>
<dbReference type="RefSeq" id="WP_204911003.1">
    <property type="nucleotide sequence ID" value="NZ_BAAAYR010000008.1"/>
</dbReference>
<sequence>MGLFDPVAGFGVTFKTMFRKTFTEEYPNKPKVTAPRFHGRHQLNRWPDGLEKCVGCELCAWACPADAIYVEGAQNTEEERFSPGERYGRVYQINYLRCILCGLCIEACPTRALTMTNEFELADDSRSALIYDKDDLLGPLLPGMEQPPHPRRLGDDEQVYFLGLPAMGTPDDRAGDISGFVPEPVNAGYENRRKHQGGRPNPQDRTSSVQPNTSNGGIF</sequence>
<comment type="function">
    <text evidence="7">NDH-1 shuttles electrons from NADH, via FMN and iron-sulfur (Fe-S) centers, to quinones in the respiratory chain. The immediate electron acceptor for the enzyme in this species is believed to be ubiquinone. Couples the redox reaction to proton translocation (for every two electrons transferred, four hydrogen ions are translocated across the cytoplasmic membrane), and thus conserves the redox energy in a proton gradient.</text>
</comment>
<dbReference type="NCBIfam" id="TIGR01971">
    <property type="entry name" value="NuoI"/>
    <property type="match status" value="1"/>
</dbReference>
<reference evidence="11" key="1">
    <citation type="journal article" date="2019" name="Int. J. Syst. Evol. Microbiol.">
        <title>The Global Catalogue of Microorganisms (GCM) 10K type strain sequencing project: providing services to taxonomists for standard genome sequencing and annotation.</title>
        <authorList>
            <consortium name="The Broad Institute Genomics Platform"/>
            <consortium name="The Broad Institute Genome Sequencing Center for Infectious Disease"/>
            <person name="Wu L."/>
            <person name="Ma J."/>
        </authorList>
    </citation>
    <scope>NUCLEOTIDE SEQUENCE [LARGE SCALE GENOMIC DNA]</scope>
    <source>
        <strain evidence="11">JCM 16540</strain>
    </source>
</reference>
<dbReference type="InterPro" id="IPR017900">
    <property type="entry name" value="4Fe4S_Fe_S_CS"/>
</dbReference>
<evidence type="ECO:0000256" key="3">
    <source>
        <dbReference type="ARBA" id="ARBA00022723"/>
    </source>
</evidence>
<feature type="domain" description="4Fe-4S ferredoxin-type" evidence="9">
    <location>
        <begin position="43"/>
        <end position="73"/>
    </location>
</feature>
<evidence type="ECO:0000256" key="8">
    <source>
        <dbReference type="SAM" id="MobiDB-lite"/>
    </source>
</evidence>
<organism evidence="10 11">
    <name type="scientific">Microlunatus spumicola</name>
    <dbReference type="NCBI Taxonomy" id="81499"/>
    <lineage>
        <taxon>Bacteria</taxon>
        <taxon>Bacillati</taxon>
        <taxon>Actinomycetota</taxon>
        <taxon>Actinomycetes</taxon>
        <taxon>Propionibacteriales</taxon>
        <taxon>Propionibacteriaceae</taxon>
        <taxon>Microlunatus</taxon>
    </lineage>
</organism>
<evidence type="ECO:0000256" key="7">
    <source>
        <dbReference type="HAMAP-Rule" id="MF_01351"/>
    </source>
</evidence>
<feature type="binding site" evidence="7">
    <location>
        <position position="59"/>
    </location>
    <ligand>
        <name>[4Fe-4S] cluster</name>
        <dbReference type="ChEBI" id="CHEBI:49883"/>
        <label>1</label>
    </ligand>
</feature>
<dbReference type="HAMAP" id="MF_01351">
    <property type="entry name" value="NDH1_NuoI"/>
    <property type="match status" value="1"/>
</dbReference>
<keyword evidence="6 7" id="KW-0411">Iron-sulfur</keyword>
<dbReference type="SUPFAM" id="SSF54862">
    <property type="entry name" value="4Fe-4S ferredoxins"/>
    <property type="match status" value="1"/>
</dbReference>
<evidence type="ECO:0000259" key="9">
    <source>
        <dbReference type="PROSITE" id="PS51379"/>
    </source>
</evidence>
<feature type="binding site" evidence="7">
    <location>
        <position position="53"/>
    </location>
    <ligand>
        <name>[4Fe-4S] cluster</name>
        <dbReference type="ChEBI" id="CHEBI:49883"/>
        <label>1</label>
    </ligand>
</feature>
<feature type="region of interest" description="Disordered" evidence="8">
    <location>
        <begin position="173"/>
        <end position="219"/>
    </location>
</feature>
<comment type="subcellular location">
    <subcellularLocation>
        <location evidence="7">Cell membrane</location>
        <topology evidence="7">Peripheral membrane protein</topology>
    </subcellularLocation>
</comment>
<keyword evidence="7" id="KW-0874">Quinone</keyword>
<feature type="binding site" evidence="7">
    <location>
        <position position="63"/>
    </location>
    <ligand>
        <name>[4Fe-4S] cluster</name>
        <dbReference type="ChEBI" id="CHEBI:49883"/>
        <label>2</label>
    </ligand>
</feature>
<dbReference type="Pfam" id="PF12838">
    <property type="entry name" value="Fer4_7"/>
    <property type="match status" value="1"/>
</dbReference>
<evidence type="ECO:0000256" key="1">
    <source>
        <dbReference type="ARBA" id="ARBA00010277"/>
    </source>
</evidence>
<dbReference type="InterPro" id="IPR017896">
    <property type="entry name" value="4Fe4S_Fe-S-bd"/>
</dbReference>
<gene>
    <name evidence="7 10" type="primary">nuoI</name>
    <name evidence="10" type="ORF">GCM10022197_43270</name>
</gene>
<protein>
    <recommendedName>
        <fullName evidence="7">NADH-quinone oxidoreductase subunit I</fullName>
        <ecNumber evidence="7">7.1.1.-</ecNumber>
    </recommendedName>
    <alternativeName>
        <fullName evidence="7">NADH dehydrogenase I subunit I</fullName>
    </alternativeName>
    <alternativeName>
        <fullName evidence="7">NDH-1 subunit I</fullName>
    </alternativeName>
</protein>
<keyword evidence="7" id="KW-0520">NAD</keyword>
<comment type="subunit">
    <text evidence="7">NDH-1 is composed of 14 different subunits. Subunits NuoA, H, J, K, L, M, N constitute the membrane sector of the complex.</text>
</comment>
<feature type="binding site" evidence="7">
    <location>
        <position position="104"/>
    </location>
    <ligand>
        <name>[4Fe-4S] cluster</name>
        <dbReference type="ChEBI" id="CHEBI:49883"/>
        <label>2</label>
    </ligand>
</feature>
<dbReference type="PROSITE" id="PS00198">
    <property type="entry name" value="4FE4S_FER_1"/>
    <property type="match status" value="1"/>
</dbReference>
<evidence type="ECO:0000313" key="11">
    <source>
        <dbReference type="Proteomes" id="UP001500767"/>
    </source>
</evidence>
<comment type="caution">
    <text evidence="10">The sequence shown here is derived from an EMBL/GenBank/DDBJ whole genome shotgun (WGS) entry which is preliminary data.</text>
</comment>
<comment type="catalytic activity">
    <reaction evidence="7">
        <text>a quinone + NADH + 5 H(+)(in) = a quinol + NAD(+) + 4 H(+)(out)</text>
        <dbReference type="Rhea" id="RHEA:57888"/>
        <dbReference type="ChEBI" id="CHEBI:15378"/>
        <dbReference type="ChEBI" id="CHEBI:24646"/>
        <dbReference type="ChEBI" id="CHEBI:57540"/>
        <dbReference type="ChEBI" id="CHEBI:57945"/>
        <dbReference type="ChEBI" id="CHEBI:132124"/>
    </reaction>
</comment>
<evidence type="ECO:0000256" key="5">
    <source>
        <dbReference type="ARBA" id="ARBA00023004"/>
    </source>
</evidence>
<proteinExistence type="inferred from homology"/>
<evidence type="ECO:0000313" key="10">
    <source>
        <dbReference type="EMBL" id="GAA3580676.1"/>
    </source>
</evidence>
<feature type="binding site" evidence="7">
    <location>
        <position position="101"/>
    </location>
    <ligand>
        <name>[4Fe-4S] cluster</name>
        <dbReference type="ChEBI" id="CHEBI:49883"/>
        <label>2</label>
    </ligand>
</feature>
<keyword evidence="5 7" id="KW-0408">Iron</keyword>
<dbReference type="PANTHER" id="PTHR10849:SF20">
    <property type="entry name" value="NADH DEHYDROGENASE [UBIQUINONE] IRON-SULFUR PROTEIN 8, MITOCHONDRIAL"/>
    <property type="match status" value="1"/>
</dbReference>
<keyword evidence="7" id="KW-1003">Cell membrane</keyword>
<dbReference type="EMBL" id="BAAAYR010000008">
    <property type="protein sequence ID" value="GAA3580676.1"/>
    <property type="molecule type" value="Genomic_DNA"/>
</dbReference>
<dbReference type="PANTHER" id="PTHR10849">
    <property type="entry name" value="NADH DEHYDROGENASE UBIQUINONE IRON-SULFUR PROTEIN 8, MITOCHONDRIAL"/>
    <property type="match status" value="1"/>
</dbReference>
<dbReference type="PROSITE" id="PS51379">
    <property type="entry name" value="4FE4S_FER_2"/>
    <property type="match status" value="2"/>
</dbReference>
<dbReference type="Gene3D" id="3.30.70.3270">
    <property type="match status" value="1"/>
</dbReference>
<feature type="domain" description="4Fe-4S ferredoxin-type" evidence="9">
    <location>
        <begin position="89"/>
        <end position="118"/>
    </location>
</feature>